<reference evidence="2" key="1">
    <citation type="submission" date="2015-04" db="EMBL/GenBank/DDBJ databases">
        <title>The genome sequence of the plant pathogenic Rhizarian Plasmodiophora brassicae reveals insights in its biotrophic life cycle and the origin of chitin synthesis.</title>
        <authorList>
            <person name="Schwelm A."/>
            <person name="Fogelqvist J."/>
            <person name="Knaust A."/>
            <person name="Julke S."/>
            <person name="Lilja T."/>
            <person name="Dhandapani V."/>
            <person name="Bonilla-Rosso G."/>
            <person name="Karlsson M."/>
            <person name="Shevchenko A."/>
            <person name="Choi S.R."/>
            <person name="Kim H.G."/>
            <person name="Park J.Y."/>
            <person name="Lim Y.P."/>
            <person name="Ludwig-Muller J."/>
            <person name="Dixelius C."/>
        </authorList>
    </citation>
    <scope>NUCLEOTIDE SEQUENCE</scope>
    <source>
        <tissue evidence="2">Potato root galls</tissue>
    </source>
</reference>
<sequence>TNITSLYNWLIPVMVSRSLFNDIIDDNHTLTLIIAITITITFSLLSHSASRSLNSVKRVIRGRSGSTRSNLGSSLSIRTSFESDHFNTKRVKFKEYKDFKEAIERMVHGASAISLYRSQYISGDDGCPIPIHHHHQHVWNRARGHITDGRSGLNILHICLLEKLESGLPLRVYKLVQ</sequence>
<evidence type="ECO:0000313" key="2">
    <source>
        <dbReference type="EMBL" id="CRZ04427.1"/>
    </source>
</evidence>
<feature type="non-terminal residue" evidence="2">
    <location>
        <position position="177"/>
    </location>
</feature>
<feature type="non-terminal residue" evidence="2">
    <location>
        <position position="1"/>
    </location>
</feature>
<name>A0A0H5QRZ3_9EUKA</name>
<proteinExistence type="predicted"/>
<organism evidence="2">
    <name type="scientific">Spongospora subterranea</name>
    <dbReference type="NCBI Taxonomy" id="70186"/>
    <lineage>
        <taxon>Eukaryota</taxon>
        <taxon>Sar</taxon>
        <taxon>Rhizaria</taxon>
        <taxon>Endomyxa</taxon>
        <taxon>Phytomyxea</taxon>
        <taxon>Plasmodiophorida</taxon>
        <taxon>Plasmodiophoridae</taxon>
        <taxon>Spongospora</taxon>
    </lineage>
</organism>
<keyword evidence="1" id="KW-1133">Transmembrane helix</keyword>
<dbReference type="AlphaFoldDB" id="A0A0H5QRZ3"/>
<evidence type="ECO:0000256" key="1">
    <source>
        <dbReference type="SAM" id="Phobius"/>
    </source>
</evidence>
<feature type="transmembrane region" description="Helical" evidence="1">
    <location>
        <begin position="29"/>
        <end position="49"/>
    </location>
</feature>
<keyword evidence="1" id="KW-0812">Transmembrane</keyword>
<keyword evidence="1" id="KW-0472">Membrane</keyword>
<accession>A0A0H5QRZ3</accession>
<dbReference type="EMBL" id="HACM01003985">
    <property type="protein sequence ID" value="CRZ04427.1"/>
    <property type="molecule type" value="Transcribed_RNA"/>
</dbReference>
<protein>
    <submittedName>
        <fullName evidence="2">Uncharacterized protein</fullName>
    </submittedName>
</protein>